<dbReference type="InterPro" id="IPR036291">
    <property type="entry name" value="NAD(P)-bd_dom_sf"/>
</dbReference>
<evidence type="ECO:0000313" key="4">
    <source>
        <dbReference type="Proteomes" id="UP000219669"/>
    </source>
</evidence>
<dbReference type="Pfam" id="PF00106">
    <property type="entry name" value="adh_short"/>
    <property type="match status" value="1"/>
</dbReference>
<proteinExistence type="inferred from homology"/>
<dbReference type="CDD" id="cd05233">
    <property type="entry name" value="SDR_c"/>
    <property type="match status" value="1"/>
</dbReference>
<dbReference type="EMBL" id="OCNF01000012">
    <property type="protein sequence ID" value="SOD69014.1"/>
    <property type="molecule type" value="Genomic_DNA"/>
</dbReference>
<dbReference type="AlphaFoldDB" id="A0A286EDU7"/>
<name>A0A286EDU7_9NEIS</name>
<dbReference type="PROSITE" id="PS00061">
    <property type="entry name" value="ADH_SHORT"/>
    <property type="match status" value="1"/>
</dbReference>
<evidence type="ECO:0000313" key="3">
    <source>
        <dbReference type="EMBL" id="SOD69014.1"/>
    </source>
</evidence>
<dbReference type="Gene3D" id="3.40.50.720">
    <property type="entry name" value="NAD(P)-binding Rossmann-like Domain"/>
    <property type="match status" value="1"/>
</dbReference>
<accession>A0A286EDU7</accession>
<reference evidence="3 4" key="1">
    <citation type="submission" date="2017-09" db="EMBL/GenBank/DDBJ databases">
        <authorList>
            <person name="Ehlers B."/>
            <person name="Leendertz F.H."/>
        </authorList>
    </citation>
    <scope>NUCLEOTIDE SEQUENCE [LARGE SCALE GENOMIC DNA]</scope>
    <source>
        <strain evidence="3 4">DSM 16848</strain>
    </source>
</reference>
<dbReference type="PRINTS" id="PR00081">
    <property type="entry name" value="GDHRDH"/>
</dbReference>
<comment type="similarity">
    <text evidence="1">Belongs to the short-chain dehydrogenases/reductases (SDR) family.</text>
</comment>
<dbReference type="PANTHER" id="PTHR42901">
    <property type="entry name" value="ALCOHOL DEHYDROGENASE"/>
    <property type="match status" value="1"/>
</dbReference>
<protein>
    <recommendedName>
        <fullName evidence="5">Short-chain dehydrogenase</fullName>
    </recommendedName>
</protein>
<dbReference type="RefSeq" id="WP_097114515.1">
    <property type="nucleotide sequence ID" value="NZ_CP083931.1"/>
</dbReference>
<dbReference type="SUPFAM" id="SSF51735">
    <property type="entry name" value="NAD(P)-binding Rossmann-fold domains"/>
    <property type="match status" value="1"/>
</dbReference>
<keyword evidence="2" id="KW-0560">Oxidoreductase</keyword>
<dbReference type="GO" id="GO:0016491">
    <property type="term" value="F:oxidoreductase activity"/>
    <property type="evidence" value="ECO:0007669"/>
    <property type="project" value="UniProtKB-KW"/>
</dbReference>
<evidence type="ECO:0000256" key="2">
    <source>
        <dbReference type="ARBA" id="ARBA00023002"/>
    </source>
</evidence>
<organism evidence="3 4">
    <name type="scientific">Alysiella filiformis DSM 16848</name>
    <dbReference type="NCBI Taxonomy" id="1120981"/>
    <lineage>
        <taxon>Bacteria</taxon>
        <taxon>Pseudomonadati</taxon>
        <taxon>Pseudomonadota</taxon>
        <taxon>Betaproteobacteria</taxon>
        <taxon>Neisseriales</taxon>
        <taxon>Neisseriaceae</taxon>
        <taxon>Alysiella</taxon>
    </lineage>
</organism>
<sequence length="259" mass="28637">MQNQNKYIVITGASGGIGEASAKLFASKGKNLILVARRENQLNDIKASILAQFPNIDVVVKPFDLSQIDELPKLYQDLTQYPIETWINNAGFGILETVKEHDISRVLSMIRLNVEALTVLSILFVKDFSDEDGAKLINISSGAGYNIAPLATAYCGTKYFVSAFSEGLAHEMAMTGAKLQVKVLAPASTKTDFAKTAMQDETVTYGDDSIYFNKFNTAEEMADFLYQLYASDKVVGLVNHEQFTLSLLDPQFNHLYHLV</sequence>
<dbReference type="PANTHER" id="PTHR42901:SF1">
    <property type="entry name" value="ALCOHOL DEHYDROGENASE"/>
    <property type="match status" value="1"/>
</dbReference>
<dbReference type="InterPro" id="IPR002347">
    <property type="entry name" value="SDR_fam"/>
</dbReference>
<gene>
    <name evidence="3" type="ORF">SAMN02746062_01485</name>
</gene>
<evidence type="ECO:0000256" key="1">
    <source>
        <dbReference type="ARBA" id="ARBA00006484"/>
    </source>
</evidence>
<dbReference type="Proteomes" id="UP000219669">
    <property type="component" value="Unassembled WGS sequence"/>
</dbReference>
<evidence type="ECO:0008006" key="5">
    <source>
        <dbReference type="Google" id="ProtNLM"/>
    </source>
</evidence>
<dbReference type="InterPro" id="IPR020904">
    <property type="entry name" value="Sc_DH/Rdtase_CS"/>
</dbReference>
<dbReference type="OrthoDB" id="9789083at2"/>
<keyword evidence="4" id="KW-1185">Reference proteome</keyword>